<name>A0A8H5D975_9AGAR</name>
<keyword evidence="1" id="KW-0472">Membrane</keyword>
<dbReference type="Proteomes" id="UP000559256">
    <property type="component" value="Unassembled WGS sequence"/>
</dbReference>
<comment type="caution">
    <text evidence="2">The sequence shown here is derived from an EMBL/GenBank/DDBJ whole genome shotgun (WGS) entry which is preliminary data.</text>
</comment>
<feature type="transmembrane region" description="Helical" evidence="1">
    <location>
        <begin position="281"/>
        <end position="299"/>
    </location>
</feature>
<feature type="transmembrane region" description="Helical" evidence="1">
    <location>
        <begin position="20"/>
        <end position="37"/>
    </location>
</feature>
<proteinExistence type="predicted"/>
<feature type="transmembrane region" description="Helical" evidence="1">
    <location>
        <begin position="120"/>
        <end position="139"/>
    </location>
</feature>
<accession>A0A8H5D975</accession>
<sequence length="362" mass="40544">MSNSTAVESIPEEFWKQLRMSTYIAVGTAAMALWDLVVNVENDYLILSRKMVTIPTLAYFLCRLSMLGTAIADAVFLTLSTTKCKEINLTMESFLFISVFSTTLLLYFRLKAIYYHNRTVIIAFFILWVITVGCTALLFRQREVLYIPDPLTHQHVCLYSGFDFTTGILNLNAILVHDTLVFIAVSLELFKNSHLDFDGSTEMGTVRASSGTNYSAHITGTILNMKQFFSGQNLPAFSRAFLRNGQIYYLISLLATITTNVIICTPVFSIPGMKNVPGLRIMFFIPHATLISAISCHAFRQVRFGLIHELAEGPILPIRTLRKPRAVSGQARVGRTEIYDCGFKSPRVEGVMMIGNEPQLAC</sequence>
<dbReference type="AlphaFoldDB" id="A0A8H5D975"/>
<feature type="transmembrane region" description="Helical" evidence="1">
    <location>
        <begin position="247"/>
        <end position="269"/>
    </location>
</feature>
<keyword evidence="1" id="KW-0812">Transmembrane</keyword>
<organism evidence="2 3">
    <name type="scientific">Tetrapyrgos nigripes</name>
    <dbReference type="NCBI Taxonomy" id="182062"/>
    <lineage>
        <taxon>Eukaryota</taxon>
        <taxon>Fungi</taxon>
        <taxon>Dikarya</taxon>
        <taxon>Basidiomycota</taxon>
        <taxon>Agaricomycotina</taxon>
        <taxon>Agaricomycetes</taxon>
        <taxon>Agaricomycetidae</taxon>
        <taxon>Agaricales</taxon>
        <taxon>Marasmiineae</taxon>
        <taxon>Marasmiaceae</taxon>
        <taxon>Tetrapyrgos</taxon>
    </lineage>
</organism>
<evidence type="ECO:0000256" key="1">
    <source>
        <dbReference type="SAM" id="Phobius"/>
    </source>
</evidence>
<reference evidence="2 3" key="1">
    <citation type="journal article" date="2020" name="ISME J.">
        <title>Uncovering the hidden diversity of litter-decomposition mechanisms in mushroom-forming fungi.</title>
        <authorList>
            <person name="Floudas D."/>
            <person name="Bentzer J."/>
            <person name="Ahren D."/>
            <person name="Johansson T."/>
            <person name="Persson P."/>
            <person name="Tunlid A."/>
        </authorList>
    </citation>
    <scope>NUCLEOTIDE SEQUENCE [LARGE SCALE GENOMIC DNA]</scope>
    <source>
        <strain evidence="2 3">CBS 291.85</strain>
    </source>
</reference>
<feature type="transmembrane region" description="Helical" evidence="1">
    <location>
        <begin position="57"/>
        <end position="77"/>
    </location>
</feature>
<dbReference type="OrthoDB" id="3038990at2759"/>
<keyword evidence="3" id="KW-1185">Reference proteome</keyword>
<gene>
    <name evidence="2" type="ORF">D9758_011217</name>
</gene>
<evidence type="ECO:0000313" key="2">
    <source>
        <dbReference type="EMBL" id="KAF5354592.1"/>
    </source>
</evidence>
<feature type="transmembrane region" description="Helical" evidence="1">
    <location>
        <begin position="89"/>
        <end position="108"/>
    </location>
</feature>
<keyword evidence="1" id="KW-1133">Transmembrane helix</keyword>
<dbReference type="EMBL" id="JAACJM010000058">
    <property type="protein sequence ID" value="KAF5354592.1"/>
    <property type="molecule type" value="Genomic_DNA"/>
</dbReference>
<evidence type="ECO:0000313" key="3">
    <source>
        <dbReference type="Proteomes" id="UP000559256"/>
    </source>
</evidence>
<protein>
    <submittedName>
        <fullName evidence="2">Uncharacterized protein</fullName>
    </submittedName>
</protein>